<reference evidence="2 3" key="1">
    <citation type="submission" date="2017-02" db="EMBL/GenBank/DDBJ databases">
        <authorList>
            <person name="Peterson S.W."/>
        </authorList>
    </citation>
    <scope>NUCLEOTIDE SEQUENCE [LARGE SCALE GENOMIC DNA]</scope>
    <source>
        <strain evidence="2 3">B Mb 05.01</strain>
    </source>
</reference>
<dbReference type="AlphaFoldDB" id="A0A1R4KQ11"/>
<accession>A0A1R4KQ11</accession>
<proteinExistence type="predicted"/>
<keyword evidence="3" id="KW-1185">Reference proteome</keyword>
<dbReference type="EMBL" id="FUKO01000041">
    <property type="protein sequence ID" value="SJN46173.1"/>
    <property type="molecule type" value="Genomic_DNA"/>
</dbReference>
<evidence type="ECO:0000313" key="3">
    <source>
        <dbReference type="Proteomes" id="UP000196320"/>
    </source>
</evidence>
<name>A0A1R4KQ11_9MICO</name>
<sequence>MTGERGIQLDLETAERQVKLLERCQQKLDESVEQMEELRVGQTEQVWTADGKSVDLAAKLTAKYLAGREQLNAIQKDIAEAHENLKLAIEETRLLDEEQKRAFAAMLKTINLGFPIKLSPF</sequence>
<dbReference type="OrthoDB" id="5082569at2"/>
<dbReference type="Proteomes" id="UP000196320">
    <property type="component" value="Unassembled WGS sequence"/>
</dbReference>
<protein>
    <submittedName>
        <fullName evidence="2">Uncharacterized protein</fullName>
    </submittedName>
</protein>
<gene>
    <name evidence="2" type="ORF">FM104_14635</name>
</gene>
<evidence type="ECO:0000313" key="2">
    <source>
        <dbReference type="EMBL" id="SJN46173.1"/>
    </source>
</evidence>
<keyword evidence="1" id="KW-0175">Coiled coil</keyword>
<evidence type="ECO:0000256" key="1">
    <source>
        <dbReference type="SAM" id="Coils"/>
    </source>
</evidence>
<feature type="coiled-coil region" evidence="1">
    <location>
        <begin position="11"/>
        <end position="41"/>
    </location>
</feature>
<dbReference type="RefSeq" id="WP_087132948.1">
    <property type="nucleotide sequence ID" value="NZ_FUKO01000041.1"/>
</dbReference>
<organism evidence="2 3">
    <name type="scientific">Microbacterium esteraromaticum</name>
    <dbReference type="NCBI Taxonomy" id="57043"/>
    <lineage>
        <taxon>Bacteria</taxon>
        <taxon>Bacillati</taxon>
        <taxon>Actinomycetota</taxon>
        <taxon>Actinomycetes</taxon>
        <taxon>Micrococcales</taxon>
        <taxon>Microbacteriaceae</taxon>
        <taxon>Microbacterium</taxon>
    </lineage>
</organism>